<feature type="binding site" evidence="8">
    <location>
        <begin position="13"/>
        <end position="15"/>
    </location>
    <ligand>
        <name>GTP</name>
        <dbReference type="ChEBI" id="CHEBI:37565"/>
    </ligand>
</feature>
<evidence type="ECO:0000256" key="5">
    <source>
        <dbReference type="ARBA" id="ARBA00022842"/>
    </source>
</evidence>
<evidence type="ECO:0000259" key="9">
    <source>
        <dbReference type="Pfam" id="PF12804"/>
    </source>
</evidence>
<dbReference type="RefSeq" id="WP_340709383.1">
    <property type="nucleotide sequence ID" value="NZ_AP024488.1"/>
</dbReference>
<proteinExistence type="inferred from homology"/>
<dbReference type="HAMAP" id="MF_00316">
    <property type="entry name" value="MobA"/>
    <property type="match status" value="1"/>
</dbReference>
<feature type="domain" description="MobA-like NTP transferase" evidence="9">
    <location>
        <begin position="10"/>
        <end position="162"/>
    </location>
</feature>
<evidence type="ECO:0000256" key="1">
    <source>
        <dbReference type="ARBA" id="ARBA00022490"/>
    </source>
</evidence>
<gene>
    <name evidence="8" type="primary">mobA</name>
    <name evidence="10" type="ORF">DSLASN_37380</name>
</gene>
<evidence type="ECO:0000256" key="7">
    <source>
        <dbReference type="ARBA" id="ARBA00023150"/>
    </source>
</evidence>
<reference evidence="10 11" key="1">
    <citation type="submission" date="2021-02" db="EMBL/GenBank/DDBJ databases">
        <title>Complete genome of Desulfoluna sp. strain ASN36.</title>
        <authorList>
            <person name="Takahashi A."/>
            <person name="Kojima H."/>
            <person name="Fukui M."/>
        </authorList>
    </citation>
    <scope>NUCLEOTIDE SEQUENCE [LARGE SCALE GENOMIC DNA]</scope>
    <source>
        <strain evidence="10 11">ASN36</strain>
    </source>
</reference>
<dbReference type="EMBL" id="AP024488">
    <property type="protein sequence ID" value="BCS98106.1"/>
    <property type="molecule type" value="Genomic_DNA"/>
</dbReference>
<keyword evidence="1 8" id="KW-0963">Cytoplasm</keyword>
<keyword evidence="5 8" id="KW-0460">Magnesium</keyword>
<comment type="cofactor">
    <cofactor evidence="8">
        <name>Mg(2+)</name>
        <dbReference type="ChEBI" id="CHEBI:18420"/>
    </cofactor>
</comment>
<comment type="similarity">
    <text evidence="8">Belongs to the MobA family.</text>
</comment>
<comment type="subcellular location">
    <subcellularLocation>
        <location evidence="8">Cytoplasm</location>
    </subcellularLocation>
</comment>
<dbReference type="Pfam" id="PF12804">
    <property type="entry name" value="NTP_transf_3"/>
    <property type="match status" value="1"/>
</dbReference>
<keyword evidence="11" id="KW-1185">Reference proteome</keyword>
<dbReference type="CDD" id="cd02503">
    <property type="entry name" value="MobA"/>
    <property type="match status" value="1"/>
</dbReference>
<evidence type="ECO:0000256" key="8">
    <source>
        <dbReference type="HAMAP-Rule" id="MF_00316"/>
    </source>
</evidence>
<protein>
    <recommendedName>
        <fullName evidence="8">Probable molybdenum cofactor guanylyltransferase</fullName>
        <shortName evidence="8">MoCo guanylyltransferase</shortName>
        <ecNumber evidence="8">2.7.7.77</ecNumber>
    </recommendedName>
    <alternativeName>
        <fullName evidence="8">GTP:molybdopterin guanylyltransferase</fullName>
    </alternativeName>
    <alternativeName>
        <fullName evidence="8">Mo-MPT guanylyltransferase</fullName>
    </alternativeName>
    <alternativeName>
        <fullName evidence="8">Molybdopterin guanylyltransferase</fullName>
    </alternativeName>
    <alternativeName>
        <fullName evidence="8">Molybdopterin-guanine dinucleotide synthase</fullName>
        <shortName evidence="8">MGD synthase</shortName>
    </alternativeName>
</protein>
<sequence>MRMRISDCTGVILAGGLNSRMNGTNKALLDVGGVSVIQRTMSLFDEMFGKVLVVSNTPQDLLELDVKIVSDIFPERCSLAGIHSALFHADTPWIFVAPCDNPFLSREMVELVLSHRTEGATIVVPETEKGLEPLCAAYSRENLKLAETRLAEGRYKIQSLFRNKRTRKVPEANIRRIDPDLRTFFNINTPEDYQWALAMLAQDGVV</sequence>
<dbReference type="PANTHER" id="PTHR19136">
    <property type="entry name" value="MOLYBDENUM COFACTOR GUANYLYLTRANSFERASE"/>
    <property type="match status" value="1"/>
</dbReference>
<name>A0ABN6F8V0_9BACT</name>
<keyword evidence="3 8" id="KW-0479">Metal-binding</keyword>
<dbReference type="PANTHER" id="PTHR19136:SF81">
    <property type="entry name" value="MOLYBDENUM COFACTOR GUANYLYLTRANSFERASE"/>
    <property type="match status" value="1"/>
</dbReference>
<keyword evidence="6 8" id="KW-0342">GTP-binding</keyword>
<dbReference type="Gene3D" id="3.90.550.10">
    <property type="entry name" value="Spore Coat Polysaccharide Biosynthesis Protein SpsA, Chain A"/>
    <property type="match status" value="1"/>
</dbReference>
<evidence type="ECO:0000313" key="11">
    <source>
        <dbReference type="Proteomes" id="UP001320148"/>
    </source>
</evidence>
<evidence type="ECO:0000256" key="6">
    <source>
        <dbReference type="ARBA" id="ARBA00023134"/>
    </source>
</evidence>
<comment type="caution">
    <text evidence="8">Lacks conserved residue(s) required for the propagation of feature annotation.</text>
</comment>
<dbReference type="EC" id="2.7.7.77" evidence="8"/>
<keyword evidence="7 8" id="KW-0501">Molybdenum cofactor biosynthesis</keyword>
<comment type="function">
    <text evidence="8">Transfers a GMP moiety from GTP to Mo-molybdopterin (Mo-MPT) cofactor (Moco or molybdenum cofactor) to form Mo-molybdopterin guanine dinucleotide (Mo-MGD) cofactor.</text>
</comment>
<feature type="binding site" evidence="8">
    <location>
        <position position="26"/>
    </location>
    <ligand>
        <name>GTP</name>
        <dbReference type="ChEBI" id="CHEBI:37565"/>
    </ligand>
</feature>
<evidence type="ECO:0000256" key="4">
    <source>
        <dbReference type="ARBA" id="ARBA00022741"/>
    </source>
</evidence>
<feature type="binding site" evidence="8">
    <location>
        <position position="100"/>
    </location>
    <ligand>
        <name>Mg(2+)</name>
        <dbReference type="ChEBI" id="CHEBI:18420"/>
    </ligand>
</feature>
<accession>A0ABN6F8V0</accession>
<dbReference type="InterPro" id="IPR029044">
    <property type="entry name" value="Nucleotide-diphossugar_trans"/>
</dbReference>
<dbReference type="SUPFAM" id="SSF53448">
    <property type="entry name" value="Nucleotide-diphospho-sugar transferases"/>
    <property type="match status" value="1"/>
</dbReference>
<organism evidence="10 11">
    <name type="scientific">Desulfoluna limicola</name>
    <dbReference type="NCBI Taxonomy" id="2810562"/>
    <lineage>
        <taxon>Bacteria</taxon>
        <taxon>Pseudomonadati</taxon>
        <taxon>Thermodesulfobacteriota</taxon>
        <taxon>Desulfobacteria</taxon>
        <taxon>Desulfobacterales</taxon>
        <taxon>Desulfolunaceae</taxon>
        <taxon>Desulfoluna</taxon>
    </lineage>
</organism>
<dbReference type="InterPro" id="IPR013482">
    <property type="entry name" value="Molybde_CF_guanTrfase"/>
</dbReference>
<keyword evidence="2 8" id="KW-0808">Transferase</keyword>
<comment type="catalytic activity">
    <reaction evidence="8">
        <text>Mo-molybdopterin + GTP + H(+) = Mo-molybdopterin guanine dinucleotide + diphosphate</text>
        <dbReference type="Rhea" id="RHEA:34243"/>
        <dbReference type="ChEBI" id="CHEBI:15378"/>
        <dbReference type="ChEBI" id="CHEBI:33019"/>
        <dbReference type="ChEBI" id="CHEBI:37565"/>
        <dbReference type="ChEBI" id="CHEBI:71302"/>
        <dbReference type="ChEBI" id="CHEBI:71310"/>
        <dbReference type="EC" id="2.7.7.77"/>
    </reaction>
</comment>
<dbReference type="InterPro" id="IPR025877">
    <property type="entry name" value="MobA-like_NTP_Trfase"/>
</dbReference>
<evidence type="ECO:0000256" key="2">
    <source>
        <dbReference type="ARBA" id="ARBA00022679"/>
    </source>
</evidence>
<comment type="domain">
    <text evidence="8">The N-terminal domain determines nucleotide recognition and specific binding, while the C-terminal domain determines the specific binding to the target protein.</text>
</comment>
<keyword evidence="4 8" id="KW-0547">Nucleotide-binding</keyword>
<feature type="binding site" evidence="8">
    <location>
        <position position="71"/>
    </location>
    <ligand>
        <name>GTP</name>
        <dbReference type="ChEBI" id="CHEBI:37565"/>
    </ligand>
</feature>
<evidence type="ECO:0000256" key="3">
    <source>
        <dbReference type="ARBA" id="ARBA00022723"/>
    </source>
</evidence>
<evidence type="ECO:0000313" key="10">
    <source>
        <dbReference type="EMBL" id="BCS98106.1"/>
    </source>
</evidence>
<feature type="binding site" evidence="8">
    <location>
        <position position="100"/>
    </location>
    <ligand>
        <name>GTP</name>
        <dbReference type="ChEBI" id="CHEBI:37565"/>
    </ligand>
</feature>
<dbReference type="Proteomes" id="UP001320148">
    <property type="component" value="Chromosome"/>
</dbReference>